<dbReference type="OrthoDB" id="9802649at2"/>
<dbReference type="EMBL" id="CP014136">
    <property type="protein sequence ID" value="ATA18596.1"/>
    <property type="molecule type" value="Genomic_DNA"/>
</dbReference>
<dbReference type="Gene3D" id="3.90.550.10">
    <property type="entry name" value="Spore Coat Polysaccharide Biosynthesis Protein SpsA, Chain A"/>
    <property type="match status" value="1"/>
</dbReference>
<proteinExistence type="predicted"/>
<organism evidence="2 3">
    <name type="scientific">Gibbsiella quercinecans</name>
    <dbReference type="NCBI Taxonomy" id="929813"/>
    <lineage>
        <taxon>Bacteria</taxon>
        <taxon>Pseudomonadati</taxon>
        <taxon>Pseudomonadota</taxon>
        <taxon>Gammaproteobacteria</taxon>
        <taxon>Enterobacterales</taxon>
        <taxon>Yersiniaceae</taxon>
        <taxon>Gibbsiella</taxon>
    </lineage>
</organism>
<dbReference type="RefSeq" id="WP_095845197.1">
    <property type="nucleotide sequence ID" value="NZ_CP014136.1"/>
</dbReference>
<feature type="domain" description="Glycosyltransferase 2-like" evidence="1">
    <location>
        <begin position="19"/>
        <end position="123"/>
    </location>
</feature>
<dbReference type="GO" id="GO:0016740">
    <property type="term" value="F:transferase activity"/>
    <property type="evidence" value="ECO:0007669"/>
    <property type="project" value="UniProtKB-KW"/>
</dbReference>
<sequence>MSAQQINHVAILLGTRDGAEYLPAQLGSFEHQTHHNWSLWASDDGSTDGTQEIIADFIDRAGVNGRLVNGPQQGVCANFMSLVVNPEIQANYYAFADQDDVWSDDKLARAVNWLKAIDADIPAVYCSRTQLIDSNGTPVGYSPGYAKAPGFGNALLQNIASGNTMVFNHRARMLLSKASLAPMVIHDWSLYQIVTGCGGVVHYDPQPTVLYRQHSHNVIGNSMAPWVRLRNFIAAHDGRAATWNDQNWQVLNCVSDDLTPQAKRSLEAFRRIRNSGLLGRLRLMRESGIYHQQLLGSVTTLTYVLLNKI</sequence>
<evidence type="ECO:0000313" key="3">
    <source>
        <dbReference type="Proteomes" id="UP000217182"/>
    </source>
</evidence>
<dbReference type="Proteomes" id="UP000217182">
    <property type="component" value="Chromosome"/>
</dbReference>
<dbReference type="AlphaFoldDB" id="A0A250AXP7"/>
<dbReference type="InterPro" id="IPR001173">
    <property type="entry name" value="Glyco_trans_2-like"/>
</dbReference>
<dbReference type="CDD" id="cd04196">
    <property type="entry name" value="GT_2_like_d"/>
    <property type="match status" value="1"/>
</dbReference>
<keyword evidence="3" id="KW-1185">Reference proteome</keyword>
<reference evidence="2 3" key="1">
    <citation type="submission" date="2016-01" db="EMBL/GenBank/DDBJ databases">
        <authorList>
            <person name="Oliw E.H."/>
        </authorList>
    </citation>
    <scope>NUCLEOTIDE SEQUENCE [LARGE SCALE GENOMIC DNA]</scope>
    <source>
        <strain evidence="2 3">FRB97</strain>
    </source>
</reference>
<protein>
    <submittedName>
        <fullName evidence="2">Glycosyl transferase</fullName>
    </submittedName>
</protein>
<keyword evidence="2" id="KW-0808">Transferase</keyword>
<dbReference type="InterPro" id="IPR029044">
    <property type="entry name" value="Nucleotide-diphossugar_trans"/>
</dbReference>
<evidence type="ECO:0000313" key="2">
    <source>
        <dbReference type="EMBL" id="ATA18596.1"/>
    </source>
</evidence>
<dbReference type="SUPFAM" id="SSF53448">
    <property type="entry name" value="Nucleotide-diphospho-sugar transferases"/>
    <property type="match status" value="1"/>
</dbReference>
<name>A0A250AXP7_9GAMM</name>
<accession>A0A250AXP7</accession>
<dbReference type="KEGG" id="gqu:AWC35_04130"/>
<dbReference type="Pfam" id="PF00535">
    <property type="entry name" value="Glycos_transf_2"/>
    <property type="match status" value="1"/>
</dbReference>
<gene>
    <name evidence="2" type="ORF">AWC35_04130</name>
</gene>
<evidence type="ECO:0000259" key="1">
    <source>
        <dbReference type="Pfam" id="PF00535"/>
    </source>
</evidence>